<comment type="similarity">
    <text evidence="5">Belongs to the protein N5-glutamine methyltransferase family. PrmC subfamily.</text>
</comment>
<keyword evidence="8" id="KW-1185">Reference proteome</keyword>
<dbReference type="FunFam" id="3.40.50.150:FF:000053">
    <property type="entry name" value="Release factor glutamine methyltransferase"/>
    <property type="match status" value="1"/>
</dbReference>
<keyword evidence="3 5" id="KW-0949">S-adenosyl-L-methionine</keyword>
<dbReference type="PANTHER" id="PTHR18895">
    <property type="entry name" value="HEMK METHYLTRANSFERASE"/>
    <property type="match status" value="1"/>
</dbReference>
<dbReference type="InterPro" id="IPR004556">
    <property type="entry name" value="HemK-like"/>
</dbReference>
<dbReference type="InterPro" id="IPR002052">
    <property type="entry name" value="DNA_methylase_N6_adenine_CS"/>
</dbReference>
<keyword evidence="1 5" id="KW-0489">Methyltransferase</keyword>
<dbReference type="InterPro" id="IPR019874">
    <property type="entry name" value="RF_methyltr_PrmC"/>
</dbReference>
<dbReference type="GO" id="GO:0032259">
    <property type="term" value="P:methylation"/>
    <property type="evidence" value="ECO:0007669"/>
    <property type="project" value="UniProtKB-KW"/>
</dbReference>
<dbReference type="GO" id="GO:0003676">
    <property type="term" value="F:nucleic acid binding"/>
    <property type="evidence" value="ECO:0007669"/>
    <property type="project" value="InterPro"/>
</dbReference>
<dbReference type="NCBIfam" id="TIGR00536">
    <property type="entry name" value="hemK_fam"/>
    <property type="match status" value="1"/>
</dbReference>
<dbReference type="PANTHER" id="PTHR18895:SF74">
    <property type="entry name" value="MTRF1L RELEASE FACTOR GLUTAMINE METHYLTRANSFERASE"/>
    <property type="match status" value="1"/>
</dbReference>
<evidence type="ECO:0000313" key="7">
    <source>
        <dbReference type="EMBL" id="OOS24670.1"/>
    </source>
</evidence>
<sequence>MNQLTIYNQLQHLSIARIRQVFATWQSQNLPRHWLDGWLLTVINQPSVFLITDGDYVPTDDEVDRLSIGIARMIDGEPLAYLTGMQGFWGREFVVNAHTLIPRADTEILIETVLGMVKQGDDSASPAILDLGTGSGCIGITLALELPSSSVVAVDYSDEALAVASQNADRLGADNCTLIRSDWYSAIDGVFDIIVSNPPYIAKDDIHMASLTHEPVSALVADQDGLADIITIADGAHRHLRAGGLLVIEHGYDQGVAVREILTKAGFVGVRTVKDYGDNDRITLGFGRSFDDKSFGSTT</sequence>
<dbReference type="Gene3D" id="1.10.8.10">
    <property type="entry name" value="DNA helicase RuvA subunit, C-terminal domain"/>
    <property type="match status" value="1"/>
</dbReference>
<reference evidence="7 8" key="1">
    <citation type="submission" date="2017-02" db="EMBL/GenBank/DDBJ databases">
        <title>Draft genome sequence of Moraxella pluranimalium CCUG 54913T type strain.</title>
        <authorList>
            <person name="Salva-Serra F."/>
            <person name="Engstrom-Jakobsson H."/>
            <person name="Thorell K."/>
            <person name="Jaen-Luchoro D."/>
            <person name="Gonzales-Siles L."/>
            <person name="Karlsson R."/>
            <person name="Yazdan S."/>
            <person name="Boulund F."/>
            <person name="Johnning A."/>
            <person name="Engstrand L."/>
            <person name="Kristiansson E."/>
            <person name="Moore E."/>
        </authorList>
    </citation>
    <scope>NUCLEOTIDE SEQUENCE [LARGE SCALE GENOMIC DNA]</scope>
    <source>
        <strain evidence="7 8">CCUG 54913</strain>
    </source>
</reference>
<feature type="binding site" evidence="5">
    <location>
        <position position="197"/>
    </location>
    <ligand>
        <name>S-adenosyl-L-methionine</name>
        <dbReference type="ChEBI" id="CHEBI:59789"/>
    </ligand>
</feature>
<dbReference type="Pfam" id="PF05175">
    <property type="entry name" value="MTS"/>
    <property type="match status" value="1"/>
</dbReference>
<dbReference type="PROSITE" id="PS00092">
    <property type="entry name" value="N6_MTASE"/>
    <property type="match status" value="1"/>
</dbReference>
<evidence type="ECO:0000256" key="1">
    <source>
        <dbReference type="ARBA" id="ARBA00022603"/>
    </source>
</evidence>
<protein>
    <recommendedName>
        <fullName evidence="5">Release factor glutamine methyltransferase</fullName>
        <shortName evidence="5">RF MTase</shortName>
        <ecNumber evidence="5">2.1.1.297</ecNumber>
    </recommendedName>
    <alternativeName>
        <fullName evidence="5">N5-glutamine methyltransferase PrmC</fullName>
    </alternativeName>
    <alternativeName>
        <fullName evidence="5">Protein-(glutamine-N5) MTase PrmC</fullName>
    </alternativeName>
    <alternativeName>
        <fullName evidence="5">Protein-glutamine N-methyltransferase PrmC</fullName>
    </alternativeName>
</protein>
<organism evidence="7 8">
    <name type="scientific">Moraxella pluranimalium</name>
    <dbReference type="NCBI Taxonomy" id="470453"/>
    <lineage>
        <taxon>Bacteria</taxon>
        <taxon>Pseudomonadati</taxon>
        <taxon>Pseudomonadota</taxon>
        <taxon>Gammaproteobacteria</taxon>
        <taxon>Moraxellales</taxon>
        <taxon>Moraxellaceae</taxon>
        <taxon>Moraxella</taxon>
    </lineage>
</organism>
<comment type="function">
    <text evidence="5">Methylates the class 1 translation termination release factors RF1/PrfA and RF2/PrfB on the glutamine residue of the universally conserved GGQ motif.</text>
</comment>
<dbReference type="HAMAP" id="MF_02126">
    <property type="entry name" value="RF_methyltr_PrmC"/>
    <property type="match status" value="1"/>
</dbReference>
<evidence type="ECO:0000256" key="5">
    <source>
        <dbReference type="HAMAP-Rule" id="MF_02126"/>
    </source>
</evidence>
<feature type="binding site" evidence="5">
    <location>
        <position position="155"/>
    </location>
    <ligand>
        <name>S-adenosyl-L-methionine</name>
        <dbReference type="ChEBI" id="CHEBI:59789"/>
    </ligand>
</feature>
<dbReference type="OrthoDB" id="9800643at2"/>
<feature type="binding site" evidence="5">
    <location>
        <begin position="197"/>
        <end position="200"/>
    </location>
    <ligand>
        <name>substrate</name>
    </ligand>
</feature>
<dbReference type="Gene3D" id="3.40.50.150">
    <property type="entry name" value="Vaccinia Virus protein VP39"/>
    <property type="match status" value="1"/>
</dbReference>
<dbReference type="NCBIfam" id="TIGR03534">
    <property type="entry name" value="RF_mod_PrmC"/>
    <property type="match status" value="1"/>
</dbReference>
<comment type="catalytic activity">
    <reaction evidence="4 5">
        <text>L-glutaminyl-[peptide chain release factor] + S-adenosyl-L-methionine = N(5)-methyl-L-glutaminyl-[peptide chain release factor] + S-adenosyl-L-homocysteine + H(+)</text>
        <dbReference type="Rhea" id="RHEA:42896"/>
        <dbReference type="Rhea" id="RHEA-COMP:10271"/>
        <dbReference type="Rhea" id="RHEA-COMP:10272"/>
        <dbReference type="ChEBI" id="CHEBI:15378"/>
        <dbReference type="ChEBI" id="CHEBI:30011"/>
        <dbReference type="ChEBI" id="CHEBI:57856"/>
        <dbReference type="ChEBI" id="CHEBI:59789"/>
        <dbReference type="ChEBI" id="CHEBI:61891"/>
        <dbReference type="EC" id="2.1.1.297"/>
    </reaction>
</comment>
<dbReference type="Proteomes" id="UP000189800">
    <property type="component" value="Unassembled WGS sequence"/>
</dbReference>
<accession>A0A1T0CQP6</accession>
<dbReference type="InterPro" id="IPR007848">
    <property type="entry name" value="Small_mtfrase_dom"/>
</dbReference>
<dbReference type="CDD" id="cd02440">
    <property type="entry name" value="AdoMet_MTases"/>
    <property type="match status" value="1"/>
</dbReference>
<evidence type="ECO:0000313" key="8">
    <source>
        <dbReference type="Proteomes" id="UP000189800"/>
    </source>
</evidence>
<evidence type="ECO:0000256" key="3">
    <source>
        <dbReference type="ARBA" id="ARBA00022691"/>
    </source>
</evidence>
<proteinExistence type="inferred from homology"/>
<keyword evidence="2 5" id="KW-0808">Transferase</keyword>
<evidence type="ECO:0000259" key="6">
    <source>
        <dbReference type="Pfam" id="PF05175"/>
    </source>
</evidence>
<evidence type="ECO:0000256" key="2">
    <source>
        <dbReference type="ARBA" id="ARBA00022679"/>
    </source>
</evidence>
<comment type="caution">
    <text evidence="7">The sequence shown here is derived from an EMBL/GenBank/DDBJ whole genome shotgun (WGS) entry which is preliminary data.</text>
</comment>
<dbReference type="SUPFAM" id="SSF53335">
    <property type="entry name" value="S-adenosyl-L-methionine-dependent methyltransferases"/>
    <property type="match status" value="1"/>
</dbReference>
<dbReference type="AlphaFoldDB" id="A0A1T0CQP6"/>
<dbReference type="InterPro" id="IPR029063">
    <property type="entry name" value="SAM-dependent_MTases_sf"/>
</dbReference>
<dbReference type="STRING" id="470453.B0680_04385"/>
<dbReference type="EC" id="2.1.1.297" evidence="5"/>
<gene>
    <name evidence="5" type="primary">prmC</name>
    <name evidence="7" type="ORF">B0680_04385</name>
</gene>
<feature type="domain" description="Methyltransferase small" evidence="6">
    <location>
        <begin position="124"/>
        <end position="207"/>
    </location>
</feature>
<dbReference type="RefSeq" id="WP_078253839.1">
    <property type="nucleotide sequence ID" value="NZ_MUYU01000009.1"/>
</dbReference>
<feature type="binding site" evidence="5">
    <location>
        <position position="183"/>
    </location>
    <ligand>
        <name>S-adenosyl-L-methionine</name>
        <dbReference type="ChEBI" id="CHEBI:59789"/>
    </ligand>
</feature>
<name>A0A1T0CQP6_9GAMM</name>
<evidence type="ECO:0000256" key="4">
    <source>
        <dbReference type="ARBA" id="ARBA00048391"/>
    </source>
</evidence>
<dbReference type="EMBL" id="MUYU01000009">
    <property type="protein sequence ID" value="OOS24670.1"/>
    <property type="molecule type" value="Genomic_DNA"/>
</dbReference>
<feature type="binding site" evidence="5">
    <location>
        <begin position="132"/>
        <end position="136"/>
    </location>
    <ligand>
        <name>S-adenosyl-L-methionine</name>
        <dbReference type="ChEBI" id="CHEBI:59789"/>
    </ligand>
</feature>
<dbReference type="GO" id="GO:0102559">
    <property type="term" value="F:peptide chain release factor N(5)-glutamine methyltransferase activity"/>
    <property type="evidence" value="ECO:0007669"/>
    <property type="project" value="UniProtKB-EC"/>
</dbReference>
<dbReference type="InterPro" id="IPR050320">
    <property type="entry name" value="N5-glutamine_MTase"/>
</dbReference>